<dbReference type="InterPro" id="IPR023397">
    <property type="entry name" value="SAM-dep_MeTrfase_MraW_recog"/>
</dbReference>
<dbReference type="GO" id="GO:0071424">
    <property type="term" value="F:rRNA (cytosine-N4-)-methyltransferase activity"/>
    <property type="evidence" value="ECO:0007669"/>
    <property type="project" value="UniProtKB-UniRule"/>
</dbReference>
<keyword evidence="3 6" id="KW-0489">Methyltransferase</keyword>
<evidence type="ECO:0000256" key="3">
    <source>
        <dbReference type="ARBA" id="ARBA00022603"/>
    </source>
</evidence>
<dbReference type="SUPFAM" id="SSF81799">
    <property type="entry name" value="Putative methyltransferase TM0872, insert domain"/>
    <property type="match status" value="1"/>
</dbReference>
<comment type="caution">
    <text evidence="7">The sequence shown here is derived from an EMBL/GenBank/DDBJ whole genome shotgun (WGS) entry which is preliminary data.</text>
</comment>
<reference evidence="8" key="1">
    <citation type="submission" date="2017-09" db="EMBL/GenBank/DDBJ databases">
        <title>Depth-based differentiation of microbial function through sediment-hosted aquifers and enrichment of novel symbionts in the deep terrestrial subsurface.</title>
        <authorList>
            <person name="Probst A.J."/>
            <person name="Ladd B."/>
            <person name="Jarett J.K."/>
            <person name="Geller-Mcgrath D.E."/>
            <person name="Sieber C.M.K."/>
            <person name="Emerson J.B."/>
            <person name="Anantharaman K."/>
            <person name="Thomas B.C."/>
            <person name="Malmstrom R."/>
            <person name="Stieglmeier M."/>
            <person name="Klingl A."/>
            <person name="Woyke T."/>
            <person name="Ryan C.M."/>
            <person name="Banfield J.F."/>
        </authorList>
    </citation>
    <scope>NUCLEOTIDE SEQUENCE [LARGE SCALE GENOMIC DNA]</scope>
</reference>
<comment type="catalytic activity">
    <reaction evidence="6">
        <text>cytidine(1402) in 16S rRNA + S-adenosyl-L-methionine = N(4)-methylcytidine(1402) in 16S rRNA + S-adenosyl-L-homocysteine + H(+)</text>
        <dbReference type="Rhea" id="RHEA:42928"/>
        <dbReference type="Rhea" id="RHEA-COMP:10286"/>
        <dbReference type="Rhea" id="RHEA-COMP:10287"/>
        <dbReference type="ChEBI" id="CHEBI:15378"/>
        <dbReference type="ChEBI" id="CHEBI:57856"/>
        <dbReference type="ChEBI" id="CHEBI:59789"/>
        <dbReference type="ChEBI" id="CHEBI:74506"/>
        <dbReference type="ChEBI" id="CHEBI:82748"/>
        <dbReference type="EC" id="2.1.1.199"/>
    </reaction>
</comment>
<comment type="subcellular location">
    <subcellularLocation>
        <location evidence="6">Cytoplasm</location>
    </subcellularLocation>
</comment>
<protein>
    <recommendedName>
        <fullName evidence="6">Ribosomal RNA small subunit methyltransferase H</fullName>
        <ecNumber evidence="6">2.1.1.199</ecNumber>
    </recommendedName>
    <alternativeName>
        <fullName evidence="6">16S rRNA m(4)C1402 methyltransferase</fullName>
    </alternativeName>
    <alternativeName>
        <fullName evidence="6">rRNA (cytosine-N(4)-)-methyltransferase RsmH</fullName>
    </alternativeName>
</protein>
<evidence type="ECO:0000256" key="5">
    <source>
        <dbReference type="ARBA" id="ARBA00022691"/>
    </source>
</evidence>
<dbReference type="Pfam" id="PF01795">
    <property type="entry name" value="Methyltransf_5"/>
    <property type="match status" value="1"/>
</dbReference>
<sequence>MAHVPVLLNEVLETLAPREGQIMIDATVGGGGHGIPIARRLSPGGTFIGIDWDEKRLKELREAIGQEVLDLEKLILVCSNYADLVDVLEREGIGKVNGLLIDLGFSSDQLGEGKGFAFKGKEEPLAMTYSDYDTPLYQILGTLGERQIAEIIKDLSDERYAGRIAKAIVLERKKSPIVTNHDLAKVVRGAVPKNYEGGRIDPATRTFMAFRIYANRELENLGRILGGLTEIVRSGGRAVIISYHSKEDAMVKHFFKDLAEKGEAILISKKAIKPTDLEVKQNPRSRSAKLRAIEIK</sequence>
<dbReference type="PANTHER" id="PTHR11265:SF0">
    <property type="entry name" value="12S RRNA N4-METHYLCYTIDINE METHYLTRANSFERASE"/>
    <property type="match status" value="1"/>
</dbReference>
<dbReference type="Gene3D" id="3.40.50.150">
    <property type="entry name" value="Vaccinia Virus protein VP39"/>
    <property type="match status" value="1"/>
</dbReference>
<dbReference type="AlphaFoldDB" id="A0A2H0VF49"/>
<dbReference type="InterPro" id="IPR029063">
    <property type="entry name" value="SAM-dependent_MTases_sf"/>
</dbReference>
<evidence type="ECO:0000256" key="6">
    <source>
        <dbReference type="HAMAP-Rule" id="MF_01007"/>
    </source>
</evidence>
<feature type="binding site" evidence="6">
    <location>
        <position position="51"/>
    </location>
    <ligand>
        <name>S-adenosyl-L-methionine</name>
        <dbReference type="ChEBI" id="CHEBI:59789"/>
    </ligand>
</feature>
<dbReference type="SUPFAM" id="SSF53335">
    <property type="entry name" value="S-adenosyl-L-methionine-dependent methyltransferases"/>
    <property type="match status" value="1"/>
</dbReference>
<feature type="binding site" evidence="6">
    <location>
        <begin position="31"/>
        <end position="33"/>
    </location>
    <ligand>
        <name>S-adenosyl-L-methionine</name>
        <dbReference type="ChEBI" id="CHEBI:59789"/>
    </ligand>
</feature>
<dbReference type="Proteomes" id="UP000231466">
    <property type="component" value="Unassembled WGS sequence"/>
</dbReference>
<evidence type="ECO:0000313" key="7">
    <source>
        <dbReference type="EMBL" id="PIR97716.1"/>
    </source>
</evidence>
<dbReference type="NCBIfam" id="TIGR00006">
    <property type="entry name" value="16S rRNA (cytosine(1402)-N(4))-methyltransferase RsmH"/>
    <property type="match status" value="1"/>
</dbReference>
<dbReference type="GO" id="GO:0005737">
    <property type="term" value="C:cytoplasm"/>
    <property type="evidence" value="ECO:0007669"/>
    <property type="project" value="UniProtKB-SubCell"/>
</dbReference>
<dbReference type="PANTHER" id="PTHR11265">
    <property type="entry name" value="S-ADENOSYL-METHYLTRANSFERASE MRAW"/>
    <property type="match status" value="1"/>
</dbReference>
<gene>
    <name evidence="7" type="primary">mraW</name>
    <name evidence="6" type="synonym">rsmH</name>
    <name evidence="7" type="ORF">COT89_02980</name>
</gene>
<feature type="binding site" evidence="6">
    <location>
        <position position="102"/>
    </location>
    <ligand>
        <name>S-adenosyl-L-methionine</name>
        <dbReference type="ChEBI" id="CHEBI:59789"/>
    </ligand>
</feature>
<proteinExistence type="inferred from homology"/>
<keyword evidence="5 6" id="KW-0949">S-adenosyl-L-methionine</keyword>
<feature type="binding site" evidence="6">
    <location>
        <position position="81"/>
    </location>
    <ligand>
        <name>S-adenosyl-L-methionine</name>
        <dbReference type="ChEBI" id="CHEBI:59789"/>
    </ligand>
</feature>
<evidence type="ECO:0000256" key="2">
    <source>
        <dbReference type="ARBA" id="ARBA00022552"/>
    </source>
</evidence>
<evidence type="ECO:0000313" key="8">
    <source>
        <dbReference type="Proteomes" id="UP000231466"/>
    </source>
</evidence>
<accession>A0A2H0VF49</accession>
<evidence type="ECO:0000256" key="1">
    <source>
        <dbReference type="ARBA" id="ARBA00010396"/>
    </source>
</evidence>
<comment type="similarity">
    <text evidence="1 6">Belongs to the methyltransferase superfamily. RsmH family.</text>
</comment>
<dbReference type="Gene3D" id="1.10.150.170">
    <property type="entry name" value="Putative methyltransferase TM0872, insert domain"/>
    <property type="match status" value="1"/>
</dbReference>
<dbReference type="EC" id="2.1.1.199" evidence="6"/>
<organism evidence="7 8">
    <name type="scientific">Candidatus Colwellbacteria bacterium CG10_big_fil_rev_8_21_14_0_10_42_22</name>
    <dbReference type="NCBI Taxonomy" id="1974540"/>
    <lineage>
        <taxon>Bacteria</taxon>
        <taxon>Candidatus Colwelliibacteriota</taxon>
    </lineage>
</organism>
<comment type="function">
    <text evidence="6">Specifically methylates the N4 position of cytidine in position 1402 (C1402) of 16S rRNA.</text>
</comment>
<dbReference type="HAMAP" id="MF_01007">
    <property type="entry name" value="16SrRNA_methyltr_H"/>
    <property type="match status" value="1"/>
</dbReference>
<dbReference type="InterPro" id="IPR002903">
    <property type="entry name" value="RsmH"/>
</dbReference>
<feature type="binding site" evidence="6">
    <location>
        <position position="109"/>
    </location>
    <ligand>
        <name>S-adenosyl-L-methionine</name>
        <dbReference type="ChEBI" id="CHEBI:59789"/>
    </ligand>
</feature>
<keyword evidence="4 6" id="KW-0808">Transferase</keyword>
<name>A0A2H0VF49_9BACT</name>
<dbReference type="PIRSF" id="PIRSF004486">
    <property type="entry name" value="MraW"/>
    <property type="match status" value="1"/>
</dbReference>
<dbReference type="GO" id="GO:0070475">
    <property type="term" value="P:rRNA base methylation"/>
    <property type="evidence" value="ECO:0007669"/>
    <property type="project" value="UniProtKB-UniRule"/>
</dbReference>
<keyword evidence="2 6" id="KW-0698">rRNA processing</keyword>
<keyword evidence="6" id="KW-0963">Cytoplasm</keyword>
<dbReference type="EMBL" id="PFAH01000010">
    <property type="protein sequence ID" value="PIR97716.1"/>
    <property type="molecule type" value="Genomic_DNA"/>
</dbReference>
<evidence type="ECO:0000256" key="4">
    <source>
        <dbReference type="ARBA" id="ARBA00022679"/>
    </source>
</evidence>